<keyword evidence="2" id="KW-0408">Iron</keyword>
<evidence type="ECO:0000256" key="2">
    <source>
        <dbReference type="ARBA" id="ARBA00023004"/>
    </source>
</evidence>
<dbReference type="PANTHER" id="PTHR35303">
    <property type="entry name" value="OS02G0197800 PROTEIN"/>
    <property type="match status" value="1"/>
</dbReference>
<dbReference type="EMBL" id="FPCH01000001">
    <property type="protein sequence ID" value="SFV26131.1"/>
    <property type="molecule type" value="Genomic_DNA"/>
</dbReference>
<feature type="domain" description="Gamma-butyrobetaine hydroxylase-like N-terminal" evidence="3">
    <location>
        <begin position="8"/>
        <end position="88"/>
    </location>
</feature>
<evidence type="ECO:0000256" key="1">
    <source>
        <dbReference type="ARBA" id="ARBA00022723"/>
    </source>
</evidence>
<accession>A0A1I7MUR2</accession>
<dbReference type="Gene3D" id="3.30.2020.30">
    <property type="match status" value="1"/>
</dbReference>
<reference evidence="5" key="1">
    <citation type="submission" date="2016-10" db="EMBL/GenBank/DDBJ databases">
        <authorList>
            <person name="Varghese N."/>
            <person name="Submissions S."/>
        </authorList>
    </citation>
    <scope>NUCLEOTIDE SEQUENCE [LARGE SCALE GENOMIC DNA]</scope>
    <source>
        <strain evidence="5">DSM 1565</strain>
    </source>
</reference>
<dbReference type="STRING" id="51670.SAMN04488557_0340"/>
<organism evidence="4 5">
    <name type="scientific">Hyphomicrobium facile</name>
    <dbReference type="NCBI Taxonomy" id="51670"/>
    <lineage>
        <taxon>Bacteria</taxon>
        <taxon>Pseudomonadati</taxon>
        <taxon>Pseudomonadota</taxon>
        <taxon>Alphaproteobacteria</taxon>
        <taxon>Hyphomicrobiales</taxon>
        <taxon>Hyphomicrobiaceae</taxon>
        <taxon>Hyphomicrobium</taxon>
    </lineage>
</organism>
<dbReference type="RefSeq" id="WP_092863311.1">
    <property type="nucleotide sequence ID" value="NZ_FPCH01000001.1"/>
</dbReference>
<dbReference type="OrthoDB" id="9794178at2"/>
<dbReference type="InterPro" id="IPR038492">
    <property type="entry name" value="GBBH-like_N_sf"/>
</dbReference>
<dbReference type="GO" id="GO:0046872">
    <property type="term" value="F:metal ion binding"/>
    <property type="evidence" value="ECO:0007669"/>
    <property type="project" value="UniProtKB-KW"/>
</dbReference>
<keyword evidence="1" id="KW-0479">Metal-binding</keyword>
<name>A0A1I7MUR2_9HYPH</name>
<dbReference type="Proteomes" id="UP000199423">
    <property type="component" value="Unassembled WGS sequence"/>
</dbReference>
<dbReference type="AlphaFoldDB" id="A0A1I7MUR2"/>
<keyword evidence="5" id="KW-1185">Reference proteome</keyword>
<dbReference type="InterPro" id="IPR010376">
    <property type="entry name" value="GBBH-like_N"/>
</dbReference>
<evidence type="ECO:0000259" key="3">
    <source>
        <dbReference type="Pfam" id="PF06155"/>
    </source>
</evidence>
<dbReference type="Pfam" id="PF06155">
    <property type="entry name" value="GBBH-like_N"/>
    <property type="match status" value="1"/>
</dbReference>
<gene>
    <name evidence="4" type="ORF">SAMN04488557_0340</name>
</gene>
<protein>
    <submittedName>
        <fullName evidence="4">DUF971 family protein</fullName>
    </submittedName>
</protein>
<evidence type="ECO:0000313" key="5">
    <source>
        <dbReference type="Proteomes" id="UP000199423"/>
    </source>
</evidence>
<evidence type="ECO:0000313" key="4">
    <source>
        <dbReference type="EMBL" id="SFV26131.1"/>
    </source>
</evidence>
<sequence length="103" mass="11301">MRVTDVLLTEQGEGLIIVADNGRRHELGAALLWVECPSAQGRVRRERGLHRAAPEGLTIAAVNPIGNYAVNLVFSDGHARGIYPWPYLAALATRPQLEDFLID</sequence>
<proteinExistence type="predicted"/>